<dbReference type="EMBL" id="DF236964">
    <property type="protein sequence ID" value="GAQ78585.1"/>
    <property type="molecule type" value="Genomic_DNA"/>
</dbReference>
<dbReference type="GO" id="GO:0003700">
    <property type="term" value="F:DNA-binding transcription factor activity"/>
    <property type="evidence" value="ECO:0007669"/>
    <property type="project" value="InterPro"/>
</dbReference>
<proteinExistence type="predicted"/>
<gene>
    <name evidence="6" type="ORF">KFL_000150390</name>
</gene>
<dbReference type="GO" id="GO:0003677">
    <property type="term" value="F:DNA binding"/>
    <property type="evidence" value="ECO:0007669"/>
    <property type="project" value="UniProtKB-KW"/>
</dbReference>
<keyword evidence="3" id="KW-0539">Nucleus</keyword>
<dbReference type="Proteomes" id="UP000054558">
    <property type="component" value="Unassembled WGS sequence"/>
</dbReference>
<protein>
    <submittedName>
        <fullName evidence="6">BZIP transcription factor</fullName>
    </submittedName>
</protein>
<keyword evidence="2" id="KW-0238">DNA-binding</keyword>
<evidence type="ECO:0000256" key="4">
    <source>
        <dbReference type="SAM" id="MobiDB-lite"/>
    </source>
</evidence>
<feature type="domain" description="BZIP" evidence="5">
    <location>
        <begin position="293"/>
        <end position="339"/>
    </location>
</feature>
<evidence type="ECO:0000256" key="1">
    <source>
        <dbReference type="ARBA" id="ARBA00004123"/>
    </source>
</evidence>
<name>A0A1Y1HJ90_KLENI</name>
<dbReference type="AlphaFoldDB" id="A0A1Y1HJ90"/>
<dbReference type="GO" id="GO:0045893">
    <property type="term" value="P:positive regulation of DNA-templated transcription"/>
    <property type="evidence" value="ECO:0007669"/>
    <property type="project" value="InterPro"/>
</dbReference>
<dbReference type="InterPro" id="IPR043452">
    <property type="entry name" value="BZIP46-like"/>
</dbReference>
<evidence type="ECO:0000313" key="7">
    <source>
        <dbReference type="Proteomes" id="UP000054558"/>
    </source>
</evidence>
<dbReference type="SUPFAM" id="SSF57959">
    <property type="entry name" value="Leucine zipper domain"/>
    <property type="match status" value="1"/>
</dbReference>
<dbReference type="InterPro" id="IPR004827">
    <property type="entry name" value="bZIP"/>
</dbReference>
<comment type="subcellular location">
    <subcellularLocation>
        <location evidence="1">Nucleus</location>
    </subcellularLocation>
</comment>
<dbReference type="PANTHER" id="PTHR22952">
    <property type="entry name" value="CAMP-RESPONSE ELEMENT BINDING PROTEIN-RELATED"/>
    <property type="match status" value="1"/>
</dbReference>
<feature type="compositionally biased region" description="Polar residues" evidence="4">
    <location>
        <begin position="214"/>
        <end position="225"/>
    </location>
</feature>
<dbReference type="CDD" id="cd14707">
    <property type="entry name" value="bZIP_plant_BZIP46"/>
    <property type="match status" value="1"/>
</dbReference>
<evidence type="ECO:0000313" key="6">
    <source>
        <dbReference type="EMBL" id="GAQ78585.1"/>
    </source>
</evidence>
<dbReference type="Gene3D" id="1.20.5.170">
    <property type="match status" value="1"/>
</dbReference>
<dbReference type="GO" id="GO:0005634">
    <property type="term" value="C:nucleus"/>
    <property type="evidence" value="ECO:0007669"/>
    <property type="project" value="UniProtKB-SubCell"/>
</dbReference>
<dbReference type="SMART" id="SM00338">
    <property type="entry name" value="BRLZ"/>
    <property type="match status" value="1"/>
</dbReference>
<evidence type="ECO:0000259" key="5">
    <source>
        <dbReference type="PROSITE" id="PS50217"/>
    </source>
</evidence>
<dbReference type="InterPro" id="IPR046347">
    <property type="entry name" value="bZIP_sf"/>
</dbReference>
<feature type="region of interest" description="Disordered" evidence="4">
    <location>
        <begin position="177"/>
        <end position="318"/>
    </location>
</feature>
<sequence length="360" mass="39297">MATMNGQAHVNNNGIDGGSAGSFLKGPGLGLGPRGSSLTRQQSIYSLTLDEFQNALGHDQGKSFGSMNMTEFLENIWSAEEGAMAQGKETGGLLRQASLAKQGSINLPRTLTGKTVDEVWRDIHQSSKPAAPAQQERQNTFGEMTLEDFLRKAGVVGDELDIATGGVLSSLGATPPVSGAGNMQSVEAQAKQHQAEWMDYQMKQQQQKHHQQMSQLMVQQHSAQPGNPHRPPPLIMKDPPERKPDLSQSDDQSSLDEKGGGLTPNSMGGLGSAQSRRGKKRQMPTLDEQGKTVERKVKRMIKNRESAARSRARKQAYTQDLEEKIARLKEENAMLRKQLGSDAPPPESPTLPKLRRTRTS</sequence>
<dbReference type="Pfam" id="PF00170">
    <property type="entry name" value="bZIP_1"/>
    <property type="match status" value="1"/>
</dbReference>
<organism evidence="6 7">
    <name type="scientific">Klebsormidium nitens</name>
    <name type="common">Green alga</name>
    <name type="synonym">Ulothrix nitens</name>
    <dbReference type="NCBI Taxonomy" id="105231"/>
    <lineage>
        <taxon>Eukaryota</taxon>
        <taxon>Viridiplantae</taxon>
        <taxon>Streptophyta</taxon>
        <taxon>Klebsormidiophyceae</taxon>
        <taxon>Klebsormidiales</taxon>
        <taxon>Klebsormidiaceae</taxon>
        <taxon>Klebsormidium</taxon>
    </lineage>
</organism>
<evidence type="ECO:0000256" key="3">
    <source>
        <dbReference type="ARBA" id="ARBA00023242"/>
    </source>
</evidence>
<dbReference type="PROSITE" id="PS00036">
    <property type="entry name" value="BZIP_BASIC"/>
    <property type="match status" value="1"/>
</dbReference>
<feature type="region of interest" description="Disordered" evidence="4">
    <location>
        <begin position="332"/>
        <end position="360"/>
    </location>
</feature>
<dbReference type="FunFam" id="1.20.5.170:FF:000036">
    <property type="entry name" value="ABSCISIC ACID-INSENSITIVE 5-like protein 2"/>
    <property type="match status" value="1"/>
</dbReference>
<reference evidence="6 7" key="1">
    <citation type="journal article" date="2014" name="Nat. Commun.">
        <title>Klebsormidium flaccidum genome reveals primary factors for plant terrestrial adaptation.</title>
        <authorList>
            <person name="Hori K."/>
            <person name="Maruyama F."/>
            <person name="Fujisawa T."/>
            <person name="Togashi T."/>
            <person name="Yamamoto N."/>
            <person name="Seo M."/>
            <person name="Sato S."/>
            <person name="Yamada T."/>
            <person name="Mori H."/>
            <person name="Tajima N."/>
            <person name="Moriyama T."/>
            <person name="Ikeuchi M."/>
            <person name="Watanabe M."/>
            <person name="Wada H."/>
            <person name="Kobayashi K."/>
            <person name="Saito M."/>
            <person name="Masuda T."/>
            <person name="Sasaki-Sekimoto Y."/>
            <person name="Mashiguchi K."/>
            <person name="Awai K."/>
            <person name="Shimojima M."/>
            <person name="Masuda S."/>
            <person name="Iwai M."/>
            <person name="Nobusawa T."/>
            <person name="Narise T."/>
            <person name="Kondo S."/>
            <person name="Saito H."/>
            <person name="Sato R."/>
            <person name="Murakawa M."/>
            <person name="Ihara Y."/>
            <person name="Oshima-Yamada Y."/>
            <person name="Ohtaka K."/>
            <person name="Satoh M."/>
            <person name="Sonobe K."/>
            <person name="Ishii M."/>
            <person name="Ohtani R."/>
            <person name="Kanamori-Sato M."/>
            <person name="Honoki R."/>
            <person name="Miyazaki D."/>
            <person name="Mochizuki H."/>
            <person name="Umetsu J."/>
            <person name="Higashi K."/>
            <person name="Shibata D."/>
            <person name="Kamiya Y."/>
            <person name="Sato N."/>
            <person name="Nakamura Y."/>
            <person name="Tabata S."/>
            <person name="Ida S."/>
            <person name="Kurokawa K."/>
            <person name="Ohta H."/>
        </authorList>
    </citation>
    <scope>NUCLEOTIDE SEQUENCE [LARGE SCALE GENOMIC DNA]</scope>
    <source>
        <strain evidence="6 7">NIES-2285</strain>
    </source>
</reference>
<keyword evidence="7" id="KW-1185">Reference proteome</keyword>
<accession>A0A1Y1HJ90</accession>
<dbReference type="PROSITE" id="PS50217">
    <property type="entry name" value="BZIP"/>
    <property type="match status" value="1"/>
</dbReference>
<evidence type="ECO:0000256" key="2">
    <source>
        <dbReference type="ARBA" id="ARBA00023125"/>
    </source>
</evidence>
<dbReference type="PANTHER" id="PTHR22952:SF175">
    <property type="entry name" value="PROTEIN ABSCISIC ACID-INSENSITIVE 5"/>
    <property type="match status" value="1"/>
</dbReference>
<dbReference type="STRING" id="105231.A0A1Y1HJ90"/>
<dbReference type="OMA" id="THAGSKQ"/>
<dbReference type="OrthoDB" id="644067at2759"/>